<keyword evidence="2" id="KW-1185">Reference proteome</keyword>
<name>A0A2Z7A696_9LAMI</name>
<proteinExistence type="predicted"/>
<dbReference type="EMBL" id="KV018472">
    <property type="protein sequence ID" value="KZV17006.1"/>
    <property type="molecule type" value="Genomic_DNA"/>
</dbReference>
<accession>A0A2Z7A696</accession>
<gene>
    <name evidence="1" type="ORF">F511_26890</name>
</gene>
<sequence length="112" mass="12040">MVIPQTKKASGFAVQISLLLEGVLDIKLAESKALPSLKILSVKSVGTYIAKKKSSPAKLLKAKKKIEEYEEVTAAARMAEEIEAKAAAAKAKRLAAMHHTTVATVDPTLKRK</sequence>
<evidence type="ECO:0000313" key="1">
    <source>
        <dbReference type="EMBL" id="KZV17006.1"/>
    </source>
</evidence>
<protein>
    <submittedName>
        <fullName evidence="1">Phospholipase D delta-like</fullName>
    </submittedName>
</protein>
<reference evidence="1 2" key="1">
    <citation type="journal article" date="2015" name="Proc. Natl. Acad. Sci. U.S.A.">
        <title>The resurrection genome of Boea hygrometrica: A blueprint for survival of dehydration.</title>
        <authorList>
            <person name="Xiao L."/>
            <person name="Yang G."/>
            <person name="Zhang L."/>
            <person name="Yang X."/>
            <person name="Zhao S."/>
            <person name="Ji Z."/>
            <person name="Zhou Q."/>
            <person name="Hu M."/>
            <person name="Wang Y."/>
            <person name="Chen M."/>
            <person name="Xu Y."/>
            <person name="Jin H."/>
            <person name="Xiao X."/>
            <person name="Hu G."/>
            <person name="Bao F."/>
            <person name="Hu Y."/>
            <person name="Wan P."/>
            <person name="Li L."/>
            <person name="Deng X."/>
            <person name="Kuang T."/>
            <person name="Xiang C."/>
            <person name="Zhu J.K."/>
            <person name="Oliver M.J."/>
            <person name="He Y."/>
        </authorList>
    </citation>
    <scope>NUCLEOTIDE SEQUENCE [LARGE SCALE GENOMIC DNA]</scope>
    <source>
        <strain evidence="2">cv. XS01</strain>
    </source>
</reference>
<dbReference type="Proteomes" id="UP000250235">
    <property type="component" value="Unassembled WGS sequence"/>
</dbReference>
<organism evidence="1 2">
    <name type="scientific">Dorcoceras hygrometricum</name>
    <dbReference type="NCBI Taxonomy" id="472368"/>
    <lineage>
        <taxon>Eukaryota</taxon>
        <taxon>Viridiplantae</taxon>
        <taxon>Streptophyta</taxon>
        <taxon>Embryophyta</taxon>
        <taxon>Tracheophyta</taxon>
        <taxon>Spermatophyta</taxon>
        <taxon>Magnoliopsida</taxon>
        <taxon>eudicotyledons</taxon>
        <taxon>Gunneridae</taxon>
        <taxon>Pentapetalae</taxon>
        <taxon>asterids</taxon>
        <taxon>lamiids</taxon>
        <taxon>Lamiales</taxon>
        <taxon>Gesneriaceae</taxon>
        <taxon>Didymocarpoideae</taxon>
        <taxon>Trichosporeae</taxon>
        <taxon>Loxocarpinae</taxon>
        <taxon>Dorcoceras</taxon>
    </lineage>
</organism>
<evidence type="ECO:0000313" key="2">
    <source>
        <dbReference type="Proteomes" id="UP000250235"/>
    </source>
</evidence>
<dbReference type="AlphaFoldDB" id="A0A2Z7A696"/>